<proteinExistence type="inferred from homology"/>
<keyword evidence="1" id="KW-0342">GTP-binding</keyword>
<name>A0A087YPJ7_POEFO</name>
<dbReference type="PANTHER" id="PTHR32046">
    <property type="entry name" value="G DOMAIN-CONTAINING PROTEIN"/>
    <property type="match status" value="1"/>
</dbReference>
<dbReference type="Gene3D" id="3.40.50.300">
    <property type="entry name" value="P-loop containing nucleotide triphosphate hydrolases"/>
    <property type="match status" value="1"/>
</dbReference>
<dbReference type="STRING" id="48698.ENSPFOP00000019950"/>
<dbReference type="PROSITE" id="PS00675">
    <property type="entry name" value="SIGMA54_INTERACT_1"/>
    <property type="match status" value="1"/>
</dbReference>
<keyword evidence="2" id="KW-0175">Coiled coil</keyword>
<accession>A0A087YPJ7</accession>
<dbReference type="CDD" id="cd00882">
    <property type="entry name" value="Ras_like_GTPase"/>
    <property type="match status" value="1"/>
</dbReference>
<dbReference type="Proteomes" id="UP000028760">
    <property type="component" value="Unassembled WGS sequence"/>
</dbReference>
<dbReference type="GO" id="GO:0005525">
    <property type="term" value="F:GTP binding"/>
    <property type="evidence" value="ECO:0007669"/>
    <property type="project" value="UniProtKB-KW"/>
</dbReference>
<feature type="coiled-coil region" evidence="2">
    <location>
        <begin position="412"/>
        <end position="449"/>
    </location>
</feature>
<dbReference type="InterPro" id="IPR030379">
    <property type="entry name" value="G_SEPTIN_dom"/>
</dbReference>
<dbReference type="InterPro" id="IPR025662">
    <property type="entry name" value="Sigma_54_int_dom_ATP-bd_1"/>
</dbReference>
<evidence type="ECO:0000313" key="5">
    <source>
        <dbReference type="Proteomes" id="UP000028760"/>
    </source>
</evidence>
<reference evidence="4" key="3">
    <citation type="submission" date="2025-09" db="UniProtKB">
        <authorList>
            <consortium name="Ensembl"/>
        </authorList>
    </citation>
    <scope>IDENTIFICATION</scope>
</reference>
<dbReference type="SUPFAM" id="SSF52540">
    <property type="entry name" value="P-loop containing nucleoside triphosphate hydrolases"/>
    <property type="match status" value="2"/>
</dbReference>
<keyword evidence="1" id="KW-0547">Nucleotide-binding</keyword>
<dbReference type="EMBL" id="AYCK01001109">
    <property type="status" value="NOT_ANNOTATED_CDS"/>
    <property type="molecule type" value="Genomic_DNA"/>
</dbReference>
<sequence>LISESVKIHQGPPAVYQLIPKKEMIGTLSRLTIGEKDEMKINKTILLVGETGAGKSTLINALFNYAVGVKFEDEIWFQIVEEEQTQSQTSDVIVYQIFGFEGQTLPFSLTIIDTPGFGSTRGFEEDVLVSQRLFDLFRSRDGVREINAVGLVMKASENRLSGRLKYIFNSVTLFGKDLEKNILALITHSDGKRPENVLQALEDANIKCSKDVMNQPVHFMFNNQQQTQRYTTEKDKKASEYSWNFTKEEMGRLRDFLKNTKPLPLIKIMEVLHERIRLTACIQNFQERIELTELKQKEIKQIKEAYNKHEAEMKENAKFTIAVDEPYKEKETISAGMWGLVFYEGAITCNTCEENCHHLGCTMAWNPAHCEVMKKGRCTVCTNKCPASDHVKENWKYVIKTRKVEKTLEHVKEKYEKNKVECETKANLLENLQKETINLTEERSNLLDEAYGCVMKLEQITMNINSGSTLVHMDFLIEKMKEKGDQEKVQVLERLKSRIEKEIEGQTQWQRAGNFKKLTYQM</sequence>
<evidence type="ECO:0000256" key="1">
    <source>
        <dbReference type="RuleBase" id="RU004560"/>
    </source>
</evidence>
<dbReference type="GeneTree" id="ENSGT00500000044904"/>
<dbReference type="OMA" id="TEINAYE"/>
<organism evidence="4 5">
    <name type="scientific">Poecilia formosa</name>
    <name type="common">Amazon molly</name>
    <name type="synonym">Limia formosa</name>
    <dbReference type="NCBI Taxonomy" id="48698"/>
    <lineage>
        <taxon>Eukaryota</taxon>
        <taxon>Metazoa</taxon>
        <taxon>Chordata</taxon>
        <taxon>Craniata</taxon>
        <taxon>Vertebrata</taxon>
        <taxon>Euteleostomi</taxon>
        <taxon>Actinopterygii</taxon>
        <taxon>Neopterygii</taxon>
        <taxon>Teleostei</taxon>
        <taxon>Neoteleostei</taxon>
        <taxon>Acanthomorphata</taxon>
        <taxon>Ovalentaria</taxon>
        <taxon>Atherinomorphae</taxon>
        <taxon>Cyprinodontiformes</taxon>
        <taxon>Poeciliidae</taxon>
        <taxon>Poeciliinae</taxon>
        <taxon>Poecilia</taxon>
    </lineage>
</organism>
<keyword evidence="5" id="KW-1185">Reference proteome</keyword>
<feature type="domain" description="Septin-type G" evidence="3">
    <location>
        <begin position="42"/>
        <end position="119"/>
    </location>
</feature>
<protein>
    <recommendedName>
        <fullName evidence="3">Septin-type G domain-containing protein</fullName>
    </recommendedName>
</protein>
<dbReference type="eggNOG" id="ENOG502S94F">
    <property type="taxonomic scope" value="Eukaryota"/>
</dbReference>
<dbReference type="Ensembl" id="ENSPFOT00000019973.2">
    <property type="protein sequence ID" value="ENSPFOP00000019950.2"/>
    <property type="gene ID" value="ENSPFOG00000019823.2"/>
</dbReference>
<evidence type="ECO:0000256" key="2">
    <source>
        <dbReference type="SAM" id="Coils"/>
    </source>
</evidence>
<evidence type="ECO:0000313" key="4">
    <source>
        <dbReference type="Ensembl" id="ENSPFOP00000019950.2"/>
    </source>
</evidence>
<dbReference type="PANTHER" id="PTHR32046:SF11">
    <property type="entry name" value="IMMUNE-ASSOCIATED NUCLEOTIDE-BINDING PROTEIN 10-LIKE"/>
    <property type="match status" value="1"/>
</dbReference>
<comment type="similarity">
    <text evidence="1">Belongs to the TRAFAC class TrmE-Era-EngA-EngB-Septin-like GTPase superfamily. Septin GTPase family.</text>
</comment>
<evidence type="ECO:0000259" key="3">
    <source>
        <dbReference type="Pfam" id="PF00735"/>
    </source>
</evidence>
<dbReference type="Pfam" id="PF00735">
    <property type="entry name" value="Septin"/>
    <property type="match status" value="1"/>
</dbReference>
<dbReference type="InterPro" id="IPR027417">
    <property type="entry name" value="P-loop_NTPase"/>
</dbReference>
<reference evidence="4" key="2">
    <citation type="submission" date="2025-08" db="UniProtKB">
        <authorList>
            <consortium name="Ensembl"/>
        </authorList>
    </citation>
    <scope>IDENTIFICATION</scope>
</reference>
<dbReference type="AlphaFoldDB" id="A0A087YPJ7"/>
<reference evidence="5" key="1">
    <citation type="submission" date="2013-10" db="EMBL/GenBank/DDBJ databases">
        <authorList>
            <person name="Schartl M."/>
            <person name="Warren W."/>
        </authorList>
    </citation>
    <scope>NUCLEOTIDE SEQUENCE [LARGE SCALE GENOMIC DNA]</scope>
    <source>
        <strain evidence="5">female</strain>
    </source>
</reference>